<dbReference type="EMBL" id="MU275882">
    <property type="protein sequence ID" value="KAI0048737.1"/>
    <property type="molecule type" value="Genomic_DNA"/>
</dbReference>
<proteinExistence type="predicted"/>
<sequence length="640" mass="68372">MAAKTKVTTLEELTIEFSPPLDTSLLAALLADLDSGPPNESQIEELRSTLALLAAQAEQQAEHDERLLTDAFSEVRIDDSTRSSAVDPDTSNNSEAVSTSYATTASASASPPDGSPRSDASSVASFSSPLGFLQAAFPHIASHRLRAALQDAGYEYGEQEDVDIVGVIEALLTKEYLRDLEERGVDALDDDGELLPRAPPAQWETVEAKKKKKGKGKTIALNDVRQQHHVRPGAARHGSCSPAPPRFGAVDTWTAVSSLSTRLAALLPSHPETFFQSFFHRPDSPTPAAAVRAALSAVAGAEHELSAADLAVLFNMHDILRSAPEYDELDGEERDRFLSDAELALCAAHGRADEALDLVSLLRGLDADEAGEWEMGPYHRKPTKVETKGSLKVTRDLASLPLGLRPESESPPTTPTTRGGKAGKGAPPAPNAWNIVPVKKPAAGANPHAAFIPAYNPMNGVSGKKAAQADIWHAVGTVAVGGREAMKQRRRMEDLQSKRKQAIIQAGRAWQKGNSKNHGGEVALFYAEQARKLQEESRKEALEVARGRVEAQRKTSASGTTVDLHGTTIVEAVTIAKESLEEHGATPAQPLKFITGRGNHSVNNKGVLGPAIKAALVEDGWNVSTFDAGLVVRGRQIGRT</sequence>
<reference evidence="1" key="2">
    <citation type="journal article" date="2022" name="New Phytol.">
        <title>Evolutionary transition to the ectomycorrhizal habit in the genomes of a hyperdiverse lineage of mushroom-forming fungi.</title>
        <authorList>
            <person name="Looney B."/>
            <person name="Miyauchi S."/>
            <person name="Morin E."/>
            <person name="Drula E."/>
            <person name="Courty P.E."/>
            <person name="Kohler A."/>
            <person name="Kuo A."/>
            <person name="LaButti K."/>
            <person name="Pangilinan J."/>
            <person name="Lipzen A."/>
            <person name="Riley R."/>
            <person name="Andreopoulos W."/>
            <person name="He G."/>
            <person name="Johnson J."/>
            <person name="Nolan M."/>
            <person name="Tritt A."/>
            <person name="Barry K.W."/>
            <person name="Grigoriev I.V."/>
            <person name="Nagy L.G."/>
            <person name="Hibbett D."/>
            <person name="Henrissat B."/>
            <person name="Matheny P.B."/>
            <person name="Labbe J."/>
            <person name="Martin F.M."/>
        </authorList>
    </citation>
    <scope>NUCLEOTIDE SEQUENCE</scope>
    <source>
        <strain evidence="1">FP105234-sp</strain>
    </source>
</reference>
<reference evidence="1" key="1">
    <citation type="submission" date="2021-02" db="EMBL/GenBank/DDBJ databases">
        <authorList>
            <consortium name="DOE Joint Genome Institute"/>
            <person name="Ahrendt S."/>
            <person name="Looney B.P."/>
            <person name="Miyauchi S."/>
            <person name="Morin E."/>
            <person name="Drula E."/>
            <person name="Courty P.E."/>
            <person name="Chicoki N."/>
            <person name="Fauchery L."/>
            <person name="Kohler A."/>
            <person name="Kuo A."/>
            <person name="Labutti K."/>
            <person name="Pangilinan J."/>
            <person name="Lipzen A."/>
            <person name="Riley R."/>
            <person name="Andreopoulos W."/>
            <person name="He G."/>
            <person name="Johnson J."/>
            <person name="Barry K.W."/>
            <person name="Grigoriev I.V."/>
            <person name="Nagy L."/>
            <person name="Hibbett D."/>
            <person name="Henrissat B."/>
            <person name="Matheny P.B."/>
            <person name="Labbe J."/>
            <person name="Martin F."/>
        </authorList>
    </citation>
    <scope>NUCLEOTIDE SEQUENCE</scope>
    <source>
        <strain evidence="1">FP105234-sp</strain>
    </source>
</reference>
<name>A0ACB8RXU0_9AGAM</name>
<dbReference type="Proteomes" id="UP000814033">
    <property type="component" value="Unassembled WGS sequence"/>
</dbReference>
<comment type="caution">
    <text evidence="1">The sequence shown here is derived from an EMBL/GenBank/DDBJ whole genome shotgun (WGS) entry which is preliminary data.</text>
</comment>
<accession>A0ACB8RXU0</accession>
<evidence type="ECO:0000313" key="1">
    <source>
        <dbReference type="EMBL" id="KAI0048737.1"/>
    </source>
</evidence>
<organism evidence="1 2">
    <name type="scientific">Auriscalpium vulgare</name>
    <dbReference type="NCBI Taxonomy" id="40419"/>
    <lineage>
        <taxon>Eukaryota</taxon>
        <taxon>Fungi</taxon>
        <taxon>Dikarya</taxon>
        <taxon>Basidiomycota</taxon>
        <taxon>Agaricomycotina</taxon>
        <taxon>Agaricomycetes</taxon>
        <taxon>Russulales</taxon>
        <taxon>Auriscalpiaceae</taxon>
        <taxon>Auriscalpium</taxon>
    </lineage>
</organism>
<evidence type="ECO:0000313" key="2">
    <source>
        <dbReference type="Proteomes" id="UP000814033"/>
    </source>
</evidence>
<gene>
    <name evidence="1" type="ORF">FA95DRAFT_1604979</name>
</gene>
<protein>
    <submittedName>
        <fullName evidence="1">Uncharacterized protein</fullName>
    </submittedName>
</protein>
<keyword evidence="2" id="KW-1185">Reference proteome</keyword>